<dbReference type="GO" id="GO:0033290">
    <property type="term" value="C:eukaryotic 48S preinitiation complex"/>
    <property type="evidence" value="ECO:0007669"/>
    <property type="project" value="UniProtKB-UniRule"/>
</dbReference>
<evidence type="ECO:0000256" key="5">
    <source>
        <dbReference type="SAM" id="MobiDB-lite"/>
    </source>
</evidence>
<evidence type="ECO:0000256" key="1">
    <source>
        <dbReference type="ARBA" id="ARBA00022490"/>
    </source>
</evidence>
<dbReference type="EMBL" id="JAPUFD010000002">
    <property type="protein sequence ID" value="MDI1485987.1"/>
    <property type="molecule type" value="Genomic_DNA"/>
</dbReference>
<evidence type="ECO:0000259" key="7">
    <source>
        <dbReference type="PROSITE" id="PS50250"/>
    </source>
</evidence>
<evidence type="ECO:0000256" key="6">
    <source>
        <dbReference type="SAM" id="Phobius"/>
    </source>
</evidence>
<feature type="region of interest" description="Disordered" evidence="5">
    <location>
        <begin position="1"/>
        <end position="32"/>
    </location>
</feature>
<feature type="transmembrane region" description="Helical" evidence="6">
    <location>
        <begin position="209"/>
        <end position="231"/>
    </location>
</feature>
<dbReference type="GO" id="GO:0005852">
    <property type="term" value="C:eukaryotic translation initiation factor 3 complex"/>
    <property type="evidence" value="ECO:0007669"/>
    <property type="project" value="UniProtKB-UniRule"/>
</dbReference>
<keyword evidence="6" id="KW-0472">Membrane</keyword>
<comment type="subunit">
    <text evidence="4">Component of the eukaryotic translation initiation factor 3 (eIF-3) complex.</text>
</comment>
<evidence type="ECO:0000313" key="9">
    <source>
        <dbReference type="Proteomes" id="UP001161017"/>
    </source>
</evidence>
<dbReference type="AlphaFoldDB" id="A0AA43TVR0"/>
<dbReference type="InterPro" id="IPR019382">
    <property type="entry name" value="eIF3l"/>
</dbReference>
<dbReference type="GO" id="GO:0016282">
    <property type="term" value="C:eukaryotic 43S preinitiation complex"/>
    <property type="evidence" value="ECO:0007669"/>
    <property type="project" value="UniProtKB-UniRule"/>
</dbReference>
<evidence type="ECO:0000313" key="8">
    <source>
        <dbReference type="EMBL" id="MDI1485987.1"/>
    </source>
</evidence>
<feature type="compositionally biased region" description="Acidic residues" evidence="5">
    <location>
        <begin position="21"/>
        <end position="32"/>
    </location>
</feature>
<keyword evidence="6" id="KW-0812">Transmembrane</keyword>
<sequence>MALNIQRAPYETADRRNRPTEEDELDQEEDAMAQDYSEQVHFEDGMNDLDRTASYGSQSGPQDIQAQLQAAATPLEYQATLETKFASYDNYCSLFHYILNSEGPVDLDVPTYYWAWDVIDEFIYQFESFCRYRNRIARSTSPTSSEDETSEAALLRENPNTWGCYSVLNVLYSLIQRSQINEQLLAMKRNEDPNTVAGDYGTRPLYRMLGYFSIIGLLRVHCLLGDFSLALKTLDDIELNKKAMFARVMAAHFTTYYYVGFSYLMLRRYADAIRMFSHILVYVSRTKNFQKNAQYDSVSKKNEQMYALIAICVAFNPMKLDDTIHTALREKYGDQLVRLQRGGPESLGLFEELFRSACPKFISPTPPDFDHPAVNVDPVDHHTAIFMSEVRNTMFSPTIRSYLKLYTTMDLKKLAGFLEVEPEQLRSWLLVNKQRSRQTRWSEGALLEGETVNMSDLDYALQGDLIHTSEAKVGRKLVDWYLRNLVRTY</sequence>
<evidence type="ECO:0000256" key="3">
    <source>
        <dbReference type="ARBA" id="ARBA00022917"/>
    </source>
</evidence>
<dbReference type="Proteomes" id="UP001161017">
    <property type="component" value="Unassembled WGS sequence"/>
</dbReference>
<keyword evidence="6" id="KW-1133">Transmembrane helix</keyword>
<keyword evidence="2 4" id="KW-0396">Initiation factor</keyword>
<comment type="caution">
    <text evidence="8">The sequence shown here is derived from an EMBL/GenBank/DDBJ whole genome shotgun (WGS) entry which is preliminary data.</text>
</comment>
<name>A0AA43TVR0_9LECA</name>
<gene>
    <name evidence="8" type="ORF">OHK93_004176</name>
</gene>
<feature type="transmembrane region" description="Helical" evidence="6">
    <location>
        <begin position="243"/>
        <end position="266"/>
    </location>
</feature>
<dbReference type="InterPro" id="IPR000717">
    <property type="entry name" value="PCI_dom"/>
</dbReference>
<dbReference type="Pfam" id="PF10255">
    <property type="entry name" value="Paf67"/>
    <property type="match status" value="1"/>
</dbReference>
<organism evidence="8 9">
    <name type="scientific">Ramalina farinacea</name>
    <dbReference type="NCBI Taxonomy" id="258253"/>
    <lineage>
        <taxon>Eukaryota</taxon>
        <taxon>Fungi</taxon>
        <taxon>Dikarya</taxon>
        <taxon>Ascomycota</taxon>
        <taxon>Pezizomycotina</taxon>
        <taxon>Lecanoromycetes</taxon>
        <taxon>OSLEUM clade</taxon>
        <taxon>Lecanoromycetidae</taxon>
        <taxon>Lecanorales</taxon>
        <taxon>Lecanorineae</taxon>
        <taxon>Ramalinaceae</taxon>
        <taxon>Ramalina</taxon>
    </lineage>
</organism>
<keyword evidence="3 4" id="KW-0648">Protein biosynthesis</keyword>
<dbReference type="GO" id="GO:0001732">
    <property type="term" value="P:formation of cytoplasmic translation initiation complex"/>
    <property type="evidence" value="ECO:0007669"/>
    <property type="project" value="UniProtKB-UniRule"/>
</dbReference>
<evidence type="ECO:0000256" key="2">
    <source>
        <dbReference type="ARBA" id="ARBA00022540"/>
    </source>
</evidence>
<evidence type="ECO:0000256" key="4">
    <source>
        <dbReference type="HAMAP-Rule" id="MF_03011"/>
    </source>
</evidence>
<comment type="subcellular location">
    <subcellularLocation>
        <location evidence="4">Cytoplasm</location>
    </subcellularLocation>
</comment>
<reference evidence="8" key="1">
    <citation type="journal article" date="2023" name="Genome Biol. Evol.">
        <title>First Whole Genome Sequence and Flow Cytometry Genome Size Data for the Lichen-Forming Fungus Ramalina farinacea (Ascomycota).</title>
        <authorList>
            <person name="Llewellyn T."/>
            <person name="Mian S."/>
            <person name="Hill R."/>
            <person name="Leitch I.J."/>
            <person name="Gaya E."/>
        </authorList>
    </citation>
    <scope>NUCLEOTIDE SEQUENCE</scope>
    <source>
        <strain evidence="8">LIQ254RAFAR</strain>
    </source>
</reference>
<proteinExistence type="inferred from homology"/>
<dbReference type="PROSITE" id="PS50250">
    <property type="entry name" value="PCI"/>
    <property type="match status" value="1"/>
</dbReference>
<dbReference type="PANTHER" id="PTHR13242:SF0">
    <property type="entry name" value="EUKARYOTIC TRANSLATION INITIATION FACTOR 3 SUBUNIT L"/>
    <property type="match status" value="1"/>
</dbReference>
<comment type="similarity">
    <text evidence="4">Belongs to the eIF-3 subunit L family.</text>
</comment>
<feature type="domain" description="PCI" evidence="7">
    <location>
        <begin position="271"/>
        <end position="459"/>
    </location>
</feature>
<accession>A0AA43TVR0</accession>
<dbReference type="GO" id="GO:0003743">
    <property type="term" value="F:translation initiation factor activity"/>
    <property type="evidence" value="ECO:0007669"/>
    <property type="project" value="UniProtKB-UniRule"/>
</dbReference>
<keyword evidence="9" id="KW-1185">Reference proteome</keyword>
<comment type="function">
    <text evidence="4">Component of the eukaryotic translation initiation factor 3 (eIF-3) complex, which is involved in protein synthesis of a specialized repertoire of mRNAs and, together with other initiation factors, stimulates binding of mRNA and methionyl-tRNAi to the 40S ribosome. The eIF-3 complex specifically targets and initiates translation of a subset of mRNAs involved in cell proliferation.</text>
</comment>
<keyword evidence="1 4" id="KW-0963">Cytoplasm</keyword>
<dbReference type="PANTHER" id="PTHR13242">
    <property type="entry name" value="EUKARYOTIC TRANSLATION INITIATION FACTOR 3"/>
    <property type="match status" value="1"/>
</dbReference>
<dbReference type="HAMAP" id="MF_03011">
    <property type="entry name" value="eIF3l"/>
    <property type="match status" value="1"/>
</dbReference>
<protein>
    <recommendedName>
        <fullName evidence="4">Eukaryotic translation initiation factor 3 subunit L</fullName>
        <shortName evidence="4">eIF3l</shortName>
    </recommendedName>
</protein>